<evidence type="ECO:0000256" key="3">
    <source>
        <dbReference type="ARBA" id="ARBA00023038"/>
    </source>
</evidence>
<proteinExistence type="predicted"/>
<dbReference type="Gene3D" id="2.10.110.10">
    <property type="entry name" value="Cysteine Rich Protein"/>
    <property type="match status" value="1"/>
</dbReference>
<dbReference type="EMBL" id="JBBPFD010000022">
    <property type="protein sequence ID" value="KAK7881814.1"/>
    <property type="molecule type" value="Genomic_DNA"/>
</dbReference>
<protein>
    <recommendedName>
        <fullName evidence="5">LIM zinc-binding domain-containing protein</fullName>
    </recommendedName>
</protein>
<evidence type="ECO:0000259" key="5">
    <source>
        <dbReference type="PROSITE" id="PS50023"/>
    </source>
</evidence>
<dbReference type="InterPro" id="IPR001781">
    <property type="entry name" value="Znf_LIM"/>
</dbReference>
<keyword evidence="3 4" id="KW-0440">LIM domain</keyword>
<accession>A0AAW0MR92</accession>
<feature type="domain" description="LIM zinc-binding" evidence="5">
    <location>
        <begin position="277"/>
        <end position="337"/>
    </location>
</feature>
<organism evidence="6 7">
    <name type="scientific">Mugilogobius chulae</name>
    <name type="common">yellowstripe goby</name>
    <dbReference type="NCBI Taxonomy" id="88201"/>
    <lineage>
        <taxon>Eukaryota</taxon>
        <taxon>Metazoa</taxon>
        <taxon>Chordata</taxon>
        <taxon>Craniata</taxon>
        <taxon>Vertebrata</taxon>
        <taxon>Euteleostomi</taxon>
        <taxon>Actinopterygii</taxon>
        <taxon>Neopterygii</taxon>
        <taxon>Teleostei</taxon>
        <taxon>Neoteleostei</taxon>
        <taxon>Acanthomorphata</taxon>
        <taxon>Gobiaria</taxon>
        <taxon>Gobiiformes</taxon>
        <taxon>Gobioidei</taxon>
        <taxon>Gobiidae</taxon>
        <taxon>Gobionellinae</taxon>
        <taxon>Mugilogobius</taxon>
    </lineage>
</organism>
<keyword evidence="2 4" id="KW-0862">Zinc</keyword>
<evidence type="ECO:0000313" key="7">
    <source>
        <dbReference type="Proteomes" id="UP001460270"/>
    </source>
</evidence>
<dbReference type="PROSITE" id="PS50023">
    <property type="entry name" value="LIM_DOMAIN_2"/>
    <property type="match status" value="1"/>
</dbReference>
<evidence type="ECO:0000256" key="1">
    <source>
        <dbReference type="ARBA" id="ARBA00022723"/>
    </source>
</evidence>
<keyword evidence="7" id="KW-1185">Reference proteome</keyword>
<dbReference type="SUPFAM" id="SSF57716">
    <property type="entry name" value="Glucocorticoid receptor-like (DNA-binding domain)"/>
    <property type="match status" value="2"/>
</dbReference>
<dbReference type="PANTHER" id="PTHR24206">
    <property type="entry name" value="OS06G0237300 PROTEIN"/>
    <property type="match status" value="1"/>
</dbReference>
<sequence>MSYKESVFESQMRRERCHDTISKTGELPCPYSSSLFSLSPEEAGAKSAAVWLFPWQPPVEVLQSSQDRPQLSPARLNMEWRSSLQRSQSLKTVMCDKPIWTDVGLRDKRTSVSQLVAKYQVEVGQHIQTTTRNDREEKLIEDVIQIWRPHLQGNDLKDKETFPEDGQCISVENQLKEVAAVAKQTGSIVQVKNNTKVERRKTIGGIDFETLAASQAEEKRRSIADFRDTSEKVCVSVKAISALYLSKVAPQKPQTLVAYTELGKRTRLTKFQPVSQEKCSACFKPVYSMERVSTDKDIFHKTCFSCKHCKKKLSMLNYASLHGVLYCTFHYKQLFRTKGNLDEGFDSVNTKATV</sequence>
<dbReference type="PROSITE" id="PS00478">
    <property type="entry name" value="LIM_DOMAIN_1"/>
    <property type="match status" value="1"/>
</dbReference>
<dbReference type="Pfam" id="PF00412">
    <property type="entry name" value="LIM"/>
    <property type="match status" value="1"/>
</dbReference>
<dbReference type="Proteomes" id="UP001460270">
    <property type="component" value="Unassembled WGS sequence"/>
</dbReference>
<evidence type="ECO:0000256" key="4">
    <source>
        <dbReference type="PROSITE-ProRule" id="PRU00125"/>
    </source>
</evidence>
<gene>
    <name evidence="6" type="ORF">WMY93_030223</name>
</gene>
<name>A0AAW0MR92_9GOBI</name>
<dbReference type="AlphaFoldDB" id="A0AAW0MR92"/>
<evidence type="ECO:0000256" key="2">
    <source>
        <dbReference type="ARBA" id="ARBA00022833"/>
    </source>
</evidence>
<dbReference type="SMART" id="SM00132">
    <property type="entry name" value="LIM"/>
    <property type="match status" value="1"/>
</dbReference>
<evidence type="ECO:0000313" key="6">
    <source>
        <dbReference type="EMBL" id="KAK7881814.1"/>
    </source>
</evidence>
<reference evidence="7" key="1">
    <citation type="submission" date="2024-04" db="EMBL/GenBank/DDBJ databases">
        <title>Salinicola lusitanus LLJ914,a marine bacterium isolated from the Okinawa Trough.</title>
        <authorList>
            <person name="Li J."/>
        </authorList>
    </citation>
    <scope>NUCLEOTIDE SEQUENCE [LARGE SCALE GENOMIC DNA]</scope>
</reference>
<dbReference type="GO" id="GO:0046872">
    <property type="term" value="F:metal ion binding"/>
    <property type="evidence" value="ECO:0007669"/>
    <property type="project" value="UniProtKB-KW"/>
</dbReference>
<dbReference type="FunFam" id="2.10.110.10:FF:000002">
    <property type="entry name" value="LIM domain and actin-binding 1"/>
    <property type="match status" value="1"/>
</dbReference>
<comment type="caution">
    <text evidence="6">The sequence shown here is derived from an EMBL/GenBank/DDBJ whole genome shotgun (WGS) entry which is preliminary data.</text>
</comment>
<keyword evidence="1 4" id="KW-0479">Metal-binding</keyword>